<evidence type="ECO:0000256" key="2">
    <source>
        <dbReference type="ARBA" id="ARBA00008432"/>
    </source>
</evidence>
<dbReference type="SUPFAM" id="SSF103473">
    <property type="entry name" value="MFS general substrate transporter"/>
    <property type="match status" value="1"/>
</dbReference>
<sequence length="491" mass="53358">METPSSTKQPFTVKVDSDHKATEFRPFSVAPPHMLSFHLAWFSLFSCCFSTFAVASLLPVIRDDLNLTDADISHAGTVTFLGSIFSRLAMGPACDLFGPRLTSATVSLITASILFMAPFISSPQSFTLFRFLVGLSLANFVANQFWMSSMFSGRVVGLANAFSGGWANTGSGVTQLVLPMVYTLIVNYGFLPSTAWRITLFFPATLQVLTALLVLICGQDTPDKKYYRPVYGPRKERKTGQLLEVLEGLKNYRGWILGLIYGCCFGVELTIDNIIAQYFYDRFGLDIQVAGAVAATFGLANLVSRPVGGWFSDWMGERFGMRGRLWGLWGAQMVAGLLCVLLGRVNSLLGSLLVMFGFSFFVQAAAGLTFGVVPFVSKSFGSRFAKLFLLSFVDVIYVYDGKLRREAVERSLGVISGMTGSGGAVGAVIAQLLLFSGSKFSRQAGISLMGLMMIVCTQAITLIYFSQWGGMFCGPSSDLTSYDGADYSLLA</sequence>
<evidence type="ECO:0000256" key="4">
    <source>
        <dbReference type="ARBA" id="ARBA00022989"/>
    </source>
</evidence>
<feature type="transmembrane region" description="Helical" evidence="7">
    <location>
        <begin position="323"/>
        <end position="345"/>
    </location>
</feature>
<evidence type="ECO:0000256" key="7">
    <source>
        <dbReference type="SAM" id="Phobius"/>
    </source>
</evidence>
<feature type="transmembrane region" description="Helical" evidence="7">
    <location>
        <begin position="198"/>
        <end position="216"/>
    </location>
</feature>
<dbReference type="PANTHER" id="PTHR23515">
    <property type="entry name" value="HIGH-AFFINITY NITRATE TRANSPORTER 2.3"/>
    <property type="match status" value="1"/>
</dbReference>
<keyword evidence="5" id="KW-0534">Nitrate assimilation</keyword>
<evidence type="ECO:0000256" key="3">
    <source>
        <dbReference type="ARBA" id="ARBA00022692"/>
    </source>
</evidence>
<dbReference type="FunFam" id="1.20.1250.20:FF:000411">
    <property type="entry name" value="Probable high-affinity nitrate transporter 2.4"/>
    <property type="match status" value="1"/>
</dbReference>
<comment type="subcellular location">
    <subcellularLocation>
        <location evidence="1">Membrane</location>
        <topology evidence="1">Multi-pass membrane protein</topology>
    </subcellularLocation>
</comment>
<keyword evidence="10" id="KW-1185">Reference proteome</keyword>
<dbReference type="FunFam" id="1.20.1250.20:FF:000053">
    <property type="entry name" value="Nitrate transporter 2.1"/>
    <property type="match status" value="1"/>
</dbReference>
<keyword evidence="4 7" id="KW-1133">Transmembrane helix</keyword>
<proteinExistence type="inferred from homology"/>
<evidence type="ECO:0000313" key="10">
    <source>
        <dbReference type="Proteomes" id="UP001370490"/>
    </source>
</evidence>
<feature type="domain" description="Major facilitator superfamily (MFS) profile" evidence="8">
    <location>
        <begin position="36"/>
        <end position="462"/>
    </location>
</feature>
<evidence type="ECO:0000256" key="6">
    <source>
        <dbReference type="ARBA" id="ARBA00023136"/>
    </source>
</evidence>
<feature type="transmembrane region" description="Helical" evidence="7">
    <location>
        <begin position="446"/>
        <end position="465"/>
    </location>
</feature>
<feature type="transmembrane region" description="Helical" evidence="7">
    <location>
        <begin position="127"/>
        <end position="146"/>
    </location>
</feature>
<dbReference type="AlphaFoldDB" id="A0AAN8VBA7"/>
<dbReference type="Gene3D" id="1.20.1250.20">
    <property type="entry name" value="MFS general substrate transporter like domains"/>
    <property type="match status" value="2"/>
</dbReference>
<organism evidence="9 10">
    <name type="scientific">Dillenia turbinata</name>
    <dbReference type="NCBI Taxonomy" id="194707"/>
    <lineage>
        <taxon>Eukaryota</taxon>
        <taxon>Viridiplantae</taxon>
        <taxon>Streptophyta</taxon>
        <taxon>Embryophyta</taxon>
        <taxon>Tracheophyta</taxon>
        <taxon>Spermatophyta</taxon>
        <taxon>Magnoliopsida</taxon>
        <taxon>eudicotyledons</taxon>
        <taxon>Gunneridae</taxon>
        <taxon>Pentapetalae</taxon>
        <taxon>Dilleniales</taxon>
        <taxon>Dilleniaceae</taxon>
        <taxon>Dillenia</taxon>
    </lineage>
</organism>
<protein>
    <submittedName>
        <fullName evidence="9">Major facilitator superfamily</fullName>
    </submittedName>
</protein>
<feature type="transmembrane region" description="Helical" evidence="7">
    <location>
        <begin position="352"/>
        <end position="377"/>
    </location>
</feature>
<dbReference type="Proteomes" id="UP001370490">
    <property type="component" value="Unassembled WGS sequence"/>
</dbReference>
<evidence type="ECO:0000259" key="8">
    <source>
        <dbReference type="PROSITE" id="PS50850"/>
    </source>
</evidence>
<keyword evidence="3 7" id="KW-0812">Transmembrane</keyword>
<comment type="similarity">
    <text evidence="2">Belongs to the major facilitator superfamily. Nitrate/nitrite porter (TC 2.A.1.8) family.</text>
</comment>
<dbReference type="InterPro" id="IPR044772">
    <property type="entry name" value="NO3_transporter"/>
</dbReference>
<feature type="transmembrane region" description="Helical" evidence="7">
    <location>
        <begin position="166"/>
        <end position="191"/>
    </location>
</feature>
<evidence type="ECO:0000256" key="5">
    <source>
        <dbReference type="ARBA" id="ARBA00023063"/>
    </source>
</evidence>
<dbReference type="PROSITE" id="PS50850">
    <property type="entry name" value="MFS"/>
    <property type="match status" value="1"/>
</dbReference>
<feature type="transmembrane region" description="Helical" evidence="7">
    <location>
        <begin position="383"/>
        <end position="400"/>
    </location>
</feature>
<dbReference type="GO" id="GO:0042128">
    <property type="term" value="P:nitrate assimilation"/>
    <property type="evidence" value="ECO:0007669"/>
    <property type="project" value="UniProtKB-KW"/>
</dbReference>
<feature type="transmembrane region" description="Helical" evidence="7">
    <location>
        <begin position="72"/>
        <end position="89"/>
    </location>
</feature>
<dbReference type="CDD" id="cd17341">
    <property type="entry name" value="MFS_NRT2_like"/>
    <property type="match status" value="1"/>
</dbReference>
<keyword evidence="6 7" id="KW-0472">Membrane</keyword>
<gene>
    <name evidence="9" type="ORF">RJ641_006960</name>
</gene>
<feature type="transmembrane region" description="Helical" evidence="7">
    <location>
        <begin position="252"/>
        <end position="271"/>
    </location>
</feature>
<dbReference type="InterPro" id="IPR011701">
    <property type="entry name" value="MFS"/>
</dbReference>
<dbReference type="GO" id="GO:0016020">
    <property type="term" value="C:membrane"/>
    <property type="evidence" value="ECO:0007669"/>
    <property type="project" value="UniProtKB-SubCell"/>
</dbReference>
<dbReference type="InterPro" id="IPR036259">
    <property type="entry name" value="MFS_trans_sf"/>
</dbReference>
<feature type="transmembrane region" description="Helical" evidence="7">
    <location>
        <begin position="412"/>
        <end position="434"/>
    </location>
</feature>
<feature type="transmembrane region" description="Helical" evidence="7">
    <location>
        <begin position="101"/>
        <end position="120"/>
    </location>
</feature>
<dbReference type="EMBL" id="JBAMMX010000014">
    <property type="protein sequence ID" value="KAK6928369.1"/>
    <property type="molecule type" value="Genomic_DNA"/>
</dbReference>
<name>A0AAN8VBA7_9MAGN</name>
<accession>A0AAN8VBA7</accession>
<dbReference type="GO" id="GO:0015112">
    <property type="term" value="F:nitrate transmembrane transporter activity"/>
    <property type="evidence" value="ECO:0007669"/>
    <property type="project" value="InterPro"/>
</dbReference>
<dbReference type="Pfam" id="PF07690">
    <property type="entry name" value="MFS_1"/>
    <property type="match status" value="1"/>
</dbReference>
<reference evidence="9 10" key="1">
    <citation type="submission" date="2023-12" db="EMBL/GenBank/DDBJ databases">
        <title>A high-quality genome assembly for Dillenia turbinata (Dilleniales).</title>
        <authorList>
            <person name="Chanderbali A."/>
        </authorList>
    </citation>
    <scope>NUCLEOTIDE SEQUENCE [LARGE SCALE GENOMIC DNA]</scope>
    <source>
        <strain evidence="9">LSX21</strain>
        <tissue evidence="9">Leaf</tissue>
    </source>
</reference>
<comment type="caution">
    <text evidence="9">The sequence shown here is derived from an EMBL/GenBank/DDBJ whole genome shotgun (WGS) entry which is preliminary data.</text>
</comment>
<feature type="transmembrane region" description="Helical" evidence="7">
    <location>
        <begin position="39"/>
        <end position="60"/>
    </location>
</feature>
<evidence type="ECO:0000256" key="1">
    <source>
        <dbReference type="ARBA" id="ARBA00004141"/>
    </source>
</evidence>
<evidence type="ECO:0000313" key="9">
    <source>
        <dbReference type="EMBL" id="KAK6928369.1"/>
    </source>
</evidence>
<feature type="transmembrane region" description="Helical" evidence="7">
    <location>
        <begin position="283"/>
        <end position="303"/>
    </location>
</feature>
<dbReference type="InterPro" id="IPR020846">
    <property type="entry name" value="MFS_dom"/>
</dbReference>